<protein>
    <submittedName>
        <fullName evidence="2">Uncharacterized protein</fullName>
    </submittedName>
</protein>
<organism evidence="2 3">
    <name type="scientific">Austropuccinia psidii MF-1</name>
    <dbReference type="NCBI Taxonomy" id="1389203"/>
    <lineage>
        <taxon>Eukaryota</taxon>
        <taxon>Fungi</taxon>
        <taxon>Dikarya</taxon>
        <taxon>Basidiomycota</taxon>
        <taxon>Pucciniomycotina</taxon>
        <taxon>Pucciniomycetes</taxon>
        <taxon>Pucciniales</taxon>
        <taxon>Sphaerophragmiaceae</taxon>
        <taxon>Austropuccinia</taxon>
    </lineage>
</organism>
<feature type="compositionally biased region" description="Pro residues" evidence="1">
    <location>
        <begin position="164"/>
        <end position="173"/>
    </location>
</feature>
<feature type="compositionally biased region" description="Pro residues" evidence="1">
    <location>
        <begin position="118"/>
        <end position="129"/>
    </location>
</feature>
<proteinExistence type="predicted"/>
<name>A0A9Q3HQP9_9BASI</name>
<sequence length="221" mass="24129">MVADKHTRNVLLLSAPSDNVARGVLAQDALARTPLWSMIMKPYLSMNGHRDPKKAYGNDSKQLALSLQVLICPPPLLGHHAMVTSHLDLSEVIIQPMKDGDGKRTFKLGPIVTITKPPKSPPQDSPIPSLPCEQTLWQPTPGPSGTQWSEELFREPSQTKASPIPGPSPPFQPPEDNMTCEPEPEVAPTQSTEEPFARPATPHSKIITMKLARNSPTYNGL</sequence>
<accession>A0A9Q3HQP9</accession>
<reference evidence="2" key="1">
    <citation type="submission" date="2021-03" db="EMBL/GenBank/DDBJ databases">
        <title>Draft genome sequence of rust myrtle Austropuccinia psidii MF-1, a brazilian biotype.</title>
        <authorList>
            <person name="Quecine M.C."/>
            <person name="Pachon D.M.R."/>
            <person name="Bonatelli M.L."/>
            <person name="Correr F.H."/>
            <person name="Franceschini L.M."/>
            <person name="Leite T.F."/>
            <person name="Margarido G.R.A."/>
            <person name="Almeida C.A."/>
            <person name="Ferrarezi J.A."/>
            <person name="Labate C.A."/>
        </authorList>
    </citation>
    <scope>NUCLEOTIDE SEQUENCE</scope>
    <source>
        <strain evidence="2">MF-1</strain>
    </source>
</reference>
<keyword evidence="3" id="KW-1185">Reference proteome</keyword>
<evidence type="ECO:0000313" key="2">
    <source>
        <dbReference type="EMBL" id="MBW0512892.1"/>
    </source>
</evidence>
<dbReference type="AlphaFoldDB" id="A0A9Q3HQP9"/>
<gene>
    <name evidence="2" type="ORF">O181_052607</name>
</gene>
<evidence type="ECO:0000313" key="3">
    <source>
        <dbReference type="Proteomes" id="UP000765509"/>
    </source>
</evidence>
<dbReference type="EMBL" id="AVOT02023047">
    <property type="protein sequence ID" value="MBW0512892.1"/>
    <property type="molecule type" value="Genomic_DNA"/>
</dbReference>
<comment type="caution">
    <text evidence="2">The sequence shown here is derived from an EMBL/GenBank/DDBJ whole genome shotgun (WGS) entry which is preliminary data.</text>
</comment>
<feature type="compositionally biased region" description="Polar residues" evidence="1">
    <location>
        <begin position="135"/>
        <end position="149"/>
    </location>
</feature>
<evidence type="ECO:0000256" key="1">
    <source>
        <dbReference type="SAM" id="MobiDB-lite"/>
    </source>
</evidence>
<feature type="region of interest" description="Disordered" evidence="1">
    <location>
        <begin position="114"/>
        <end position="205"/>
    </location>
</feature>
<dbReference type="Proteomes" id="UP000765509">
    <property type="component" value="Unassembled WGS sequence"/>
</dbReference>